<protein>
    <submittedName>
        <fullName evidence="2">Uncharacterized protein</fullName>
    </submittedName>
</protein>
<keyword evidence="3" id="KW-1185">Reference proteome</keyword>
<proteinExistence type="predicted"/>
<dbReference type="EMBL" id="FO681347">
    <property type="protein sequence ID" value="CCV64435.1"/>
    <property type="molecule type" value="Genomic_DNA"/>
</dbReference>
<keyword evidence="1" id="KW-0472">Membrane</keyword>
<keyword evidence="1" id="KW-0812">Transmembrane</keyword>
<evidence type="ECO:0000313" key="2">
    <source>
        <dbReference type="EMBL" id="CCV64435.1"/>
    </source>
</evidence>
<name>U4KQ80_ALTPJ</name>
<sequence>MGTNSFIEVKNFKMGKLKWIFTGVLFSLMIFIVNSTMKSTAKRPLDPLDSSEKLVETLNKPKNGTPSEYSAFENYQIAAGIIYNATYFEAKTAGEVVANAPVIGNVTQKLESLRIKKYHQLYTELKSTGTVNAAEQKFISKSNDNVQVFYAKGDFNKNNVTWSDPSSLSMETYLNNYGAFPFEIGKYRINLKTILDQKMTKEKDHYILTFKIDVADVTEAGITSFNPSISSYYRELETVGDAVVESFNSLKVVLTIDENWLPISSQVEESYTVKKFGFSVLTKGNMTETYTDINADKPFPEYVDKYLELADKNETLPEYKEEKTASNYIMDVINSIMAKPIVFDANIKMNQITQDLSLGINIDTKEGLNFNLAAQIDNIGRFLYKNNQIYFKVDSNQSLNGYINQDSIKKLLDKFGVEISTETLDLNALLTDITENATLEKINNDINILLALRLGDKNININLQLNEQNATVTIKKIQITMDDIVEITLKVSDKEYQSLEFNISDLTNKDLYLEQLEKIYELIMFETVQFNGGFKVNSTDIKLFGQLNRNKELDVDLLVNDSLEINFSFRQNILYIRIGSMRISGTINQLKEILEIIKDYSEINIPEFTLNEEVLKEIVSVFNTLQIDSQTISIAIKDLIASLKFNNENNEYQFNLDFNNISGNINLVINEEIKLKEIDIDYIEINQFIPLIKNILPIIKNKQAHLELPELVLNVNNKELLISASLNIDFDKNIYQLELKYSNNKVKLTYENENIYLSLNDKLKLKTSKDELIHHLKKLTDLPELSDLIEKIDIKEILNQLVFKTNNDVLEITYDNIKLDIITTDNHIDLMNIHFKDIKIPKLRIDSNYTYQSIDITEYKEPDFLYSIFDDIKTILDSKTVYAKIELSIDGEIVKGMIYLDFNEGLKIDIEAYYKNQLFELMIRNKDIYFKTGHIKLRAHLDDLSEIVKELKTFIPNIDENQIKSMMNLDIDKIIEYITNIELTKESLSLNIETHMIKLIKTDTLNISYVGKVDLLNINGNLSLITNEEIKLKVINSEEFNQLKDLTNKLDEVKNFLKQLEENKEVTIYLDGILNVAGVSDYLEFNKIKGFINIKKTDDSTSDKYTVYMSFDEIFGQKITVHYMTDGFIYISINDGIKLKVELSQLESIIKEINSYLPEGLAPIPEINLNEITDSIRNTEIDFIKLINSIMKLNWTNEWLALNLEQNSIKTNIMMLLYNLEAVNLSGNLKYINNNQKEVFRLDFESLIISLNKNNISNNINTEDYINIEELMEFIPAIINTLDYSYYGIEINTRLLNNQTKESLYIVGRTEVLPTTKISEVSFPELYLELFIDTKLINDVKNAQHRIKVLIRKNNNDTIISVNYNDMKIEIGYEKALQIVDTILKILDLRIPPIQNLLKNIDSYEPIDTKAFEKMEFASLNELRDKVNTFFENNNETSNYQEMIKNVLTTSLDRILKTTVLEYSNGQVIFKIENDVLTKEGNGQAIITISKAKEQYKDRLFSLNIDNLNISNTIINANVILDSVNGNIDKRKNQEDFKDSMNFDTIYDFLRSTSKLATLSDYHIHGNIKVNMKVIGIPLNWSIPLELHMKVLDGKVELYGTLLGIPVVTGVNNDVPYKVGDTGPGHDRNLYFYYSQGTLYLHRKEKVSRFLQKDRDYEKKTKVTLEEFNNNPYQIIKWIVGFSDTIMNAIQDAFQKPREVPYVPEKILTNYQYDNKSTTLTLDMGVISGNKDLKKMDLTLSAINNTNNKYYNYLYQAKFNLNINVSVLNMDLGTDNLEVYDMGKPVDLKPLKDYIAKN</sequence>
<reference evidence="2 3" key="1">
    <citation type="journal article" date="2013" name="J. Mol. Microbiol. Biotechnol.">
        <title>Analysis of the Complete Genomes of Acholeplasma brassicae , A. palmae and A. laidlawii and Their Comparison to the Obligate Parasites from ' Candidatus Phytoplasma'.</title>
        <authorList>
            <person name="Kube M."/>
            <person name="Siewert C."/>
            <person name="Migdoll A.M."/>
            <person name="Duduk B."/>
            <person name="Holz S."/>
            <person name="Rabus R."/>
            <person name="Seemuller E."/>
            <person name="Mitrovic J."/>
            <person name="Muller I."/>
            <person name="Buttner C."/>
            <person name="Reinhardt R."/>
        </authorList>
    </citation>
    <scope>NUCLEOTIDE SEQUENCE [LARGE SCALE GENOMIC DNA]</scope>
    <source>
        <strain evidence="2 3">J233</strain>
    </source>
</reference>
<evidence type="ECO:0000256" key="1">
    <source>
        <dbReference type="SAM" id="Phobius"/>
    </source>
</evidence>
<dbReference type="HOGENOM" id="CLU_238158_0_0_14"/>
<organism evidence="2 3">
    <name type="scientific">Alteracholeplasma palmae (strain ATCC 49389 / J233)</name>
    <name type="common">Acholeplasma palmae</name>
    <dbReference type="NCBI Taxonomy" id="1318466"/>
    <lineage>
        <taxon>Bacteria</taxon>
        <taxon>Bacillati</taxon>
        <taxon>Mycoplasmatota</taxon>
        <taxon>Mollicutes</taxon>
        <taxon>Acholeplasmatales</taxon>
        <taxon>Acholeplasmataceae</taxon>
        <taxon>Acholeplasma</taxon>
    </lineage>
</organism>
<keyword evidence="1" id="KW-1133">Transmembrane helix</keyword>
<evidence type="ECO:0000313" key="3">
    <source>
        <dbReference type="Proteomes" id="UP000032740"/>
    </source>
</evidence>
<accession>U4KQ80</accession>
<dbReference type="KEGG" id="apal:BN85408580"/>
<dbReference type="RefSeq" id="WP_026659671.1">
    <property type="nucleotide sequence ID" value="NC_022538.1"/>
</dbReference>
<gene>
    <name evidence="2" type="ORF">BN85408580</name>
</gene>
<dbReference type="OrthoDB" id="393995at2"/>
<dbReference type="Proteomes" id="UP000032740">
    <property type="component" value="Chromosome"/>
</dbReference>
<dbReference type="STRING" id="1318466.BN85408580"/>
<feature type="transmembrane region" description="Helical" evidence="1">
    <location>
        <begin position="19"/>
        <end position="37"/>
    </location>
</feature>